<protein>
    <recommendedName>
        <fullName evidence="4">GDP/GTP exchange factor Sec2 N-terminal domain-containing protein</fullName>
    </recommendedName>
</protein>
<dbReference type="Proteomes" id="UP000092321">
    <property type="component" value="Unassembled WGS sequence"/>
</dbReference>
<feature type="domain" description="GDP/GTP exchange factor Sec2 N-terminal" evidence="4">
    <location>
        <begin position="36"/>
        <end position="169"/>
    </location>
</feature>
<feature type="region of interest" description="Disordered" evidence="3">
    <location>
        <begin position="409"/>
        <end position="440"/>
    </location>
</feature>
<sequence length="667" mass="75841">MTDIASSDTTAPLSVIVDSTTNNVSTESFITTEEKERIETSLNDMSEQLMETMNKNQTLESQLIKLQETLSGYEAAKKKEFDILRQDVDKQTKLRETADTEAKGLREEISELSASLFEEANKMVALEKENSYNKEQEIKHLNLKLKEKDALEKDLMDQLASLKDILQDVTENNNGGDFKNASDSLSENDSKNTTSSTNFANNNNNNNDKILFSPFMSNIRFDTVFYQEFLKFLAVLPFSKDIYDTRTDSKLIKKILSQDVEPAIKLDYSKSLSWSHKKNLISWLISGEVLVEPISGLNETFKSNHKGKENSNNKISLDAKLFKFPIDSPPVAVPEPCSICNETRNDTLEHNRLYYMKLPSQSSKRDYHSYPLCHYCLLKIRSIGDIFSLLRGVKLGVWKLEKVSLIKQDGNNNSNSSEDKKSSVKEIPASSQESAGKRKRSLSRAAKRSSMISDAFNMFTVPQTSYEPSVKIDHKNEQEDEELGLNLANYSFTNVQLCYLELCRLRSKLYWADLGIWSLQDDGEDQYCATSIISPNDHSKTTKSAAEKHTMAVLTSGVSKTELLPETKREEEYKIVENVDEEKESIQEQQRVVSSNVLNNVIKEEEENNSNVDSGFDFEQNKSINTEKEQSQEEKEESQEKKMVLSPAKTETSDDSNGIFFDSYQEE</sequence>
<dbReference type="GO" id="GO:0070319">
    <property type="term" value="C:Golgi to plasma membrane transport vesicle"/>
    <property type="evidence" value="ECO:0007669"/>
    <property type="project" value="TreeGrafter"/>
</dbReference>
<dbReference type="PANTHER" id="PTHR14430">
    <property type="entry name" value="RABIN3-RELATED"/>
    <property type="match status" value="1"/>
</dbReference>
<name>A0A1B7T9X0_9ASCO</name>
<dbReference type="GO" id="GO:0006887">
    <property type="term" value="P:exocytosis"/>
    <property type="evidence" value="ECO:0007669"/>
    <property type="project" value="TreeGrafter"/>
</dbReference>
<dbReference type="InterPro" id="IPR009449">
    <property type="entry name" value="Sec2_N"/>
</dbReference>
<feature type="coiled-coil region" evidence="2">
    <location>
        <begin position="35"/>
        <end position="115"/>
    </location>
</feature>
<evidence type="ECO:0000313" key="6">
    <source>
        <dbReference type="Proteomes" id="UP000092321"/>
    </source>
</evidence>
<comment type="caution">
    <text evidence="5">The sequence shown here is derived from an EMBL/GenBank/DDBJ whole genome shotgun (WGS) entry which is preliminary data.</text>
</comment>
<dbReference type="OrthoDB" id="1748564at2759"/>
<dbReference type="Gene3D" id="6.10.140.910">
    <property type="match status" value="1"/>
</dbReference>
<evidence type="ECO:0000256" key="1">
    <source>
        <dbReference type="ARBA" id="ARBA00023054"/>
    </source>
</evidence>
<feature type="region of interest" description="Disordered" evidence="3">
    <location>
        <begin position="604"/>
        <end position="667"/>
    </location>
</feature>
<evidence type="ECO:0000259" key="4">
    <source>
        <dbReference type="Pfam" id="PF06428"/>
    </source>
</evidence>
<proteinExistence type="predicted"/>
<accession>A0A1B7T9X0</accession>
<gene>
    <name evidence="5" type="ORF">HANVADRAFT_53870</name>
</gene>
<dbReference type="Pfam" id="PF25555">
    <property type="entry name" value="RAB3A-like_C"/>
    <property type="match status" value="1"/>
</dbReference>
<feature type="compositionally biased region" description="Basic and acidic residues" evidence="3">
    <location>
        <begin position="625"/>
        <end position="643"/>
    </location>
</feature>
<evidence type="ECO:0000256" key="3">
    <source>
        <dbReference type="SAM" id="MobiDB-lite"/>
    </source>
</evidence>
<organism evidence="5 6">
    <name type="scientific">Hanseniaspora valbyensis NRRL Y-1626</name>
    <dbReference type="NCBI Taxonomy" id="766949"/>
    <lineage>
        <taxon>Eukaryota</taxon>
        <taxon>Fungi</taxon>
        <taxon>Dikarya</taxon>
        <taxon>Ascomycota</taxon>
        <taxon>Saccharomycotina</taxon>
        <taxon>Saccharomycetes</taxon>
        <taxon>Saccharomycodales</taxon>
        <taxon>Saccharomycodaceae</taxon>
        <taxon>Hanseniaspora</taxon>
    </lineage>
</organism>
<dbReference type="Pfam" id="PF06428">
    <property type="entry name" value="Sec2p"/>
    <property type="match status" value="1"/>
</dbReference>
<dbReference type="GO" id="GO:0005085">
    <property type="term" value="F:guanyl-nucleotide exchange factor activity"/>
    <property type="evidence" value="ECO:0007669"/>
    <property type="project" value="InterPro"/>
</dbReference>
<dbReference type="PANTHER" id="PTHR14430:SF0">
    <property type="entry name" value="SEC2P DOMAIN-CONTAINING PROTEIN"/>
    <property type="match status" value="1"/>
</dbReference>
<dbReference type="SUPFAM" id="SSF144284">
    <property type="entry name" value="Sec2 N-terminal region"/>
    <property type="match status" value="1"/>
</dbReference>
<dbReference type="EMBL" id="LXPE01000078">
    <property type="protein sequence ID" value="OBA25532.1"/>
    <property type="molecule type" value="Genomic_DNA"/>
</dbReference>
<feature type="compositionally biased region" description="Polar residues" evidence="3">
    <location>
        <begin position="173"/>
        <end position="187"/>
    </location>
</feature>
<dbReference type="GO" id="GO:0051286">
    <property type="term" value="C:cell tip"/>
    <property type="evidence" value="ECO:0007669"/>
    <property type="project" value="TreeGrafter"/>
</dbReference>
<keyword evidence="1 2" id="KW-0175">Coiled coil</keyword>
<keyword evidence="6" id="KW-1185">Reference proteome</keyword>
<feature type="region of interest" description="Disordered" evidence="3">
    <location>
        <begin position="173"/>
        <end position="203"/>
    </location>
</feature>
<dbReference type="CDD" id="cd21044">
    <property type="entry name" value="Rab11BD_RAB3IP_like"/>
    <property type="match status" value="1"/>
</dbReference>
<feature type="compositionally biased region" description="Low complexity" evidence="3">
    <location>
        <begin position="191"/>
        <end position="203"/>
    </location>
</feature>
<evidence type="ECO:0000313" key="5">
    <source>
        <dbReference type="EMBL" id="OBA25532.1"/>
    </source>
</evidence>
<reference evidence="6" key="1">
    <citation type="journal article" date="2016" name="Proc. Natl. Acad. Sci. U.S.A.">
        <title>Comparative genomics of biotechnologically important yeasts.</title>
        <authorList>
            <person name="Riley R."/>
            <person name="Haridas S."/>
            <person name="Wolfe K.H."/>
            <person name="Lopes M.R."/>
            <person name="Hittinger C.T."/>
            <person name="Goeker M."/>
            <person name="Salamov A.A."/>
            <person name="Wisecaver J.H."/>
            <person name="Long T.M."/>
            <person name="Calvey C.H."/>
            <person name="Aerts A.L."/>
            <person name="Barry K.W."/>
            <person name="Choi C."/>
            <person name="Clum A."/>
            <person name="Coughlan A.Y."/>
            <person name="Deshpande S."/>
            <person name="Douglass A.P."/>
            <person name="Hanson S.J."/>
            <person name="Klenk H.-P."/>
            <person name="LaButti K.M."/>
            <person name="Lapidus A."/>
            <person name="Lindquist E.A."/>
            <person name="Lipzen A.M."/>
            <person name="Meier-Kolthoff J.P."/>
            <person name="Ohm R.A."/>
            <person name="Otillar R.P."/>
            <person name="Pangilinan J.L."/>
            <person name="Peng Y."/>
            <person name="Rokas A."/>
            <person name="Rosa C.A."/>
            <person name="Scheuner C."/>
            <person name="Sibirny A.A."/>
            <person name="Slot J.C."/>
            <person name="Stielow J.B."/>
            <person name="Sun H."/>
            <person name="Kurtzman C.P."/>
            <person name="Blackwell M."/>
            <person name="Grigoriev I.V."/>
            <person name="Jeffries T.W."/>
        </authorList>
    </citation>
    <scope>NUCLEOTIDE SEQUENCE [LARGE SCALE GENOMIC DNA]</scope>
    <source>
        <strain evidence="6">NRRL Y-1626</strain>
    </source>
</reference>
<dbReference type="InterPro" id="IPR040351">
    <property type="entry name" value="RAB3IL/RAB3IP/Sec2"/>
</dbReference>
<dbReference type="AlphaFoldDB" id="A0A1B7T9X0"/>
<evidence type="ECO:0000256" key="2">
    <source>
        <dbReference type="SAM" id="Coils"/>
    </source>
</evidence>